<name>A0AAD7ZRV4_DIPPU</name>
<reference evidence="2" key="1">
    <citation type="journal article" date="2023" name="IScience">
        <title>Live-bearing cockroach genome reveals convergent evolutionary mechanisms linked to viviparity in insects and beyond.</title>
        <authorList>
            <person name="Fouks B."/>
            <person name="Harrison M.C."/>
            <person name="Mikhailova A.A."/>
            <person name="Marchal E."/>
            <person name="English S."/>
            <person name="Carruthers M."/>
            <person name="Jennings E.C."/>
            <person name="Chiamaka E.L."/>
            <person name="Frigard R.A."/>
            <person name="Pippel M."/>
            <person name="Attardo G.M."/>
            <person name="Benoit J.B."/>
            <person name="Bornberg-Bauer E."/>
            <person name="Tobe S.S."/>
        </authorList>
    </citation>
    <scope>NUCLEOTIDE SEQUENCE</scope>
    <source>
        <strain evidence="2">Stay&amp;Tobe</strain>
    </source>
</reference>
<dbReference type="AlphaFoldDB" id="A0AAD7ZRV4"/>
<organism evidence="2 3">
    <name type="scientific">Diploptera punctata</name>
    <name type="common">Pacific beetle cockroach</name>
    <dbReference type="NCBI Taxonomy" id="6984"/>
    <lineage>
        <taxon>Eukaryota</taxon>
        <taxon>Metazoa</taxon>
        <taxon>Ecdysozoa</taxon>
        <taxon>Arthropoda</taxon>
        <taxon>Hexapoda</taxon>
        <taxon>Insecta</taxon>
        <taxon>Pterygota</taxon>
        <taxon>Neoptera</taxon>
        <taxon>Polyneoptera</taxon>
        <taxon>Dictyoptera</taxon>
        <taxon>Blattodea</taxon>
        <taxon>Blaberoidea</taxon>
        <taxon>Blaberidae</taxon>
        <taxon>Diplopterinae</taxon>
        <taxon>Diploptera</taxon>
    </lineage>
</organism>
<feature type="transmembrane region" description="Helical" evidence="1">
    <location>
        <begin position="65"/>
        <end position="86"/>
    </location>
</feature>
<protein>
    <submittedName>
        <fullName evidence="2">Uncharacterized protein</fullName>
    </submittedName>
</protein>
<dbReference type="Proteomes" id="UP001233999">
    <property type="component" value="Unassembled WGS sequence"/>
</dbReference>
<comment type="caution">
    <text evidence="2">The sequence shown here is derived from an EMBL/GenBank/DDBJ whole genome shotgun (WGS) entry which is preliminary data.</text>
</comment>
<dbReference type="EMBL" id="JASPKZ010007251">
    <property type="protein sequence ID" value="KAJ9585709.1"/>
    <property type="molecule type" value="Genomic_DNA"/>
</dbReference>
<evidence type="ECO:0000256" key="1">
    <source>
        <dbReference type="SAM" id="Phobius"/>
    </source>
</evidence>
<keyword evidence="1" id="KW-1133">Transmembrane helix</keyword>
<keyword evidence="1" id="KW-0812">Transmembrane</keyword>
<evidence type="ECO:0000313" key="2">
    <source>
        <dbReference type="EMBL" id="KAJ9585709.1"/>
    </source>
</evidence>
<proteinExistence type="predicted"/>
<keyword evidence="3" id="KW-1185">Reference proteome</keyword>
<evidence type="ECO:0000313" key="3">
    <source>
        <dbReference type="Proteomes" id="UP001233999"/>
    </source>
</evidence>
<gene>
    <name evidence="2" type="ORF">L9F63_002499</name>
</gene>
<sequence length="229" mass="26158">SVSSSLSGFQLWKRYIKANGILICESEYTSHFANKSLALSILPSIPLLHFVQAENMLTSKLSFSFSSLLCCHFLSFVLCCLIGSAVSGRMTNLTTLLLLGLCLGMSYLFLALLITCCHLDSPPIFEVEKCQYVIGSLKLFPSAREQLTWMCNRISLNSTMQNVRENHYLPLSRSKFNFFSTTFFRPSGNTPAIFRLPRCLYSMKRCVIYRINNFVCRSSNIYFYHFMET</sequence>
<feature type="non-terminal residue" evidence="2">
    <location>
        <position position="1"/>
    </location>
</feature>
<keyword evidence="1" id="KW-0472">Membrane</keyword>
<feature type="non-terminal residue" evidence="2">
    <location>
        <position position="229"/>
    </location>
</feature>
<feature type="transmembrane region" description="Helical" evidence="1">
    <location>
        <begin position="93"/>
        <end position="114"/>
    </location>
</feature>
<accession>A0AAD7ZRV4</accession>
<reference evidence="2" key="2">
    <citation type="submission" date="2023-05" db="EMBL/GenBank/DDBJ databases">
        <authorList>
            <person name="Fouks B."/>
        </authorList>
    </citation>
    <scope>NUCLEOTIDE SEQUENCE</scope>
    <source>
        <strain evidence="2">Stay&amp;Tobe</strain>
        <tissue evidence="2">Testes</tissue>
    </source>
</reference>